<evidence type="ECO:0000313" key="1">
    <source>
        <dbReference type="EMBL" id="HCW93861.1"/>
    </source>
</evidence>
<gene>
    <name evidence="1" type="ORF">DHM44_09295</name>
</gene>
<protein>
    <recommendedName>
        <fullName evidence="3">Nucleotidyl transferase AbiEii/AbiGii toxin family protein</fullName>
    </recommendedName>
</protein>
<dbReference type="RefSeq" id="WP_273265222.1">
    <property type="nucleotide sequence ID" value="NZ_JAAZVV010000015.1"/>
</dbReference>
<accession>A0A3D5QDE6</accession>
<dbReference type="AlphaFoldDB" id="A0A3D5QDE6"/>
<name>A0A3D5QDE6_FLESI</name>
<evidence type="ECO:0000313" key="2">
    <source>
        <dbReference type="Proteomes" id="UP000262325"/>
    </source>
</evidence>
<comment type="caution">
    <text evidence="1">The sequence shown here is derived from an EMBL/GenBank/DDBJ whole genome shotgun (WGS) entry which is preliminary data.</text>
</comment>
<dbReference type="EMBL" id="DPPF01000194">
    <property type="protein sequence ID" value="HCW93861.1"/>
    <property type="molecule type" value="Genomic_DNA"/>
</dbReference>
<evidence type="ECO:0008006" key="3">
    <source>
        <dbReference type="Google" id="ProtNLM"/>
    </source>
</evidence>
<proteinExistence type="predicted"/>
<dbReference type="Pfam" id="PF08843">
    <property type="entry name" value="AbiEii"/>
    <property type="match status" value="1"/>
</dbReference>
<reference evidence="1 2" key="1">
    <citation type="journal article" date="2018" name="Nat. Biotechnol.">
        <title>A standardized bacterial taxonomy based on genome phylogeny substantially revises the tree of life.</title>
        <authorList>
            <person name="Parks D.H."/>
            <person name="Chuvochina M."/>
            <person name="Waite D.W."/>
            <person name="Rinke C."/>
            <person name="Skarshewski A."/>
            <person name="Chaumeil P.A."/>
            <person name="Hugenholtz P."/>
        </authorList>
    </citation>
    <scope>NUCLEOTIDE SEQUENCE [LARGE SCALE GENOMIC DNA]</scope>
    <source>
        <strain evidence="1">UBA8672</strain>
    </source>
</reference>
<dbReference type="Proteomes" id="UP000262325">
    <property type="component" value="Unassembled WGS sequence"/>
</dbReference>
<dbReference type="Gene3D" id="3.10.450.620">
    <property type="entry name" value="JHP933, nucleotidyltransferase-like core domain"/>
    <property type="match status" value="1"/>
</dbReference>
<dbReference type="InterPro" id="IPR014942">
    <property type="entry name" value="AbiEii"/>
</dbReference>
<sequence length="352" mass="40555">MISKESLDLAWINEISKKYRKADRILVEKVIMALILLEKLADSGLDFIFKGGTSLMLMQKEPKRFSIDIDIIVPQNTTFDSIFDKFLSDDGFFKYELQKRKTESLIQKYHYKFFYRSTINNNRDDNILLDILVENIEYENIKELEVNSPFVKIQNNPVKVKVPSADDLLADKLTAFAPNTTGIPYEKGGKSRSMEIIKQLYDIGNLFEDIENIQAVRKVFNKMAAVEMKNRGIKEDIGKIHDDIKETALCLSTKGQSDGCYYDELVNGISRVSAYIFSEKYDIEKAIVDAAKAAYCSKLIETENSKPLKFGNHEQILKSEIKAPFNTKLNKLKKSNPEAFYYWYQIYILEIG</sequence>
<organism evidence="1 2">
    <name type="scientific">Flexistipes sinusarabici</name>
    <dbReference type="NCBI Taxonomy" id="2352"/>
    <lineage>
        <taxon>Bacteria</taxon>
        <taxon>Pseudomonadati</taxon>
        <taxon>Deferribacterota</taxon>
        <taxon>Deferribacteres</taxon>
        <taxon>Deferribacterales</taxon>
        <taxon>Flexistipitaceae</taxon>
        <taxon>Flexistipes</taxon>
    </lineage>
</organism>